<evidence type="ECO:0008006" key="4">
    <source>
        <dbReference type="Google" id="ProtNLM"/>
    </source>
</evidence>
<evidence type="ECO:0000313" key="3">
    <source>
        <dbReference type="Proteomes" id="UP000016932"/>
    </source>
</evidence>
<dbReference type="KEGG" id="pfj:MYCFIDRAFT_216255"/>
<protein>
    <recommendedName>
        <fullName evidence="4">Transcription factor domain-containing protein</fullName>
    </recommendedName>
</protein>
<dbReference type="OrthoDB" id="3627830at2759"/>
<name>M2ZN45_PSEFD</name>
<dbReference type="GeneID" id="19338259"/>
<dbReference type="STRING" id="383855.M2ZN45"/>
<dbReference type="PANTHER" id="PTHR38111:SF2">
    <property type="entry name" value="FINGER DOMAIN PROTEIN, PUTATIVE (AFU_ORTHOLOGUE AFUA_1G01560)-RELATED"/>
    <property type="match status" value="1"/>
</dbReference>
<organism evidence="2 3">
    <name type="scientific">Pseudocercospora fijiensis (strain CIRAD86)</name>
    <name type="common">Black leaf streak disease fungus</name>
    <name type="synonym">Mycosphaerella fijiensis</name>
    <dbReference type="NCBI Taxonomy" id="383855"/>
    <lineage>
        <taxon>Eukaryota</taxon>
        <taxon>Fungi</taxon>
        <taxon>Dikarya</taxon>
        <taxon>Ascomycota</taxon>
        <taxon>Pezizomycotina</taxon>
        <taxon>Dothideomycetes</taxon>
        <taxon>Dothideomycetidae</taxon>
        <taxon>Mycosphaerellales</taxon>
        <taxon>Mycosphaerellaceae</taxon>
        <taxon>Pseudocercospora</taxon>
    </lineage>
</organism>
<keyword evidence="3" id="KW-1185">Reference proteome</keyword>
<dbReference type="EMBL" id="KB446561">
    <property type="protein sequence ID" value="EME80529.1"/>
    <property type="molecule type" value="Genomic_DNA"/>
</dbReference>
<proteinExistence type="predicted"/>
<dbReference type="AlphaFoldDB" id="M2ZN45"/>
<sequence>MQTPPDSDEDTRFREIATEDEVDLAAYADESNLPRHGSQPFRGIRALSGATKDQQLIRRHRKTQKNPPRTPESAKHAPPLLVYKPTAAATRLRTELVDMMVRTHRNDIWFQLVPSRIGHDDAVDAAAKAIVKASDLAAKRTNVTQDSCLSSYGRAITSLRDNMAKSASADDTLLAVALLVTFERLFSWTSAPLRSHMHGIAAILMAQATSNKPPSDLSCALMYTFWPIAFIGPCVMGTPSPFECPRWLEAEPVPFSKEKMKAQWAPVGRLRKLSNQHFIRLPRLIVCVKSLQSSPNAEDVEKAVLLAKDLLRLEDQDAESELLHHVNIQKMESPATADITPYVMNFSTIPEYEAAMHYWSTRIFLLRLCWRLNTLFPKNYAEHHLPPKTEIQAQISRLAANVLMACHWATDKDEAGHSCCILDLVAVWGVLNDFDVFAARGLSPAKARLLLRVVGQQIMSITSSNAFEESGQRLQAAAELFVGGQSSGILAFTFKKPG</sequence>
<dbReference type="RefSeq" id="XP_007929435.1">
    <property type="nucleotide sequence ID" value="XM_007931244.1"/>
</dbReference>
<gene>
    <name evidence="2" type="ORF">MYCFIDRAFT_216255</name>
</gene>
<evidence type="ECO:0000313" key="2">
    <source>
        <dbReference type="EMBL" id="EME80529.1"/>
    </source>
</evidence>
<dbReference type="eggNOG" id="ENOG502SVYU">
    <property type="taxonomic scope" value="Eukaryota"/>
</dbReference>
<dbReference type="PANTHER" id="PTHR38111">
    <property type="entry name" value="ZN(2)-C6 FUNGAL-TYPE DOMAIN-CONTAINING PROTEIN-RELATED"/>
    <property type="match status" value="1"/>
</dbReference>
<dbReference type="HOGENOM" id="CLU_028695_0_0_1"/>
<feature type="region of interest" description="Disordered" evidence="1">
    <location>
        <begin position="29"/>
        <end position="79"/>
    </location>
</feature>
<dbReference type="InterPro" id="IPR053178">
    <property type="entry name" value="Osmoadaptation_assoc"/>
</dbReference>
<accession>M2ZN45</accession>
<evidence type="ECO:0000256" key="1">
    <source>
        <dbReference type="SAM" id="MobiDB-lite"/>
    </source>
</evidence>
<reference evidence="2 3" key="1">
    <citation type="journal article" date="2012" name="PLoS Pathog.">
        <title>Diverse lifestyles and strategies of plant pathogenesis encoded in the genomes of eighteen Dothideomycetes fungi.</title>
        <authorList>
            <person name="Ohm R.A."/>
            <person name="Feau N."/>
            <person name="Henrissat B."/>
            <person name="Schoch C.L."/>
            <person name="Horwitz B.A."/>
            <person name="Barry K.W."/>
            <person name="Condon B.J."/>
            <person name="Copeland A.C."/>
            <person name="Dhillon B."/>
            <person name="Glaser F."/>
            <person name="Hesse C.N."/>
            <person name="Kosti I."/>
            <person name="LaButti K."/>
            <person name="Lindquist E.A."/>
            <person name="Lucas S."/>
            <person name="Salamov A.A."/>
            <person name="Bradshaw R.E."/>
            <person name="Ciuffetti L."/>
            <person name="Hamelin R.C."/>
            <person name="Kema G.H.J."/>
            <person name="Lawrence C."/>
            <person name="Scott J.A."/>
            <person name="Spatafora J.W."/>
            <person name="Turgeon B.G."/>
            <person name="de Wit P.J.G.M."/>
            <person name="Zhong S."/>
            <person name="Goodwin S.B."/>
            <person name="Grigoriev I.V."/>
        </authorList>
    </citation>
    <scope>NUCLEOTIDE SEQUENCE [LARGE SCALE GENOMIC DNA]</scope>
    <source>
        <strain evidence="2 3">CIRAD86</strain>
    </source>
</reference>
<dbReference type="VEuPathDB" id="FungiDB:MYCFIDRAFT_216255"/>
<dbReference type="Proteomes" id="UP000016932">
    <property type="component" value="Unassembled WGS sequence"/>
</dbReference>